<keyword evidence="5" id="KW-1185">Reference proteome</keyword>
<dbReference type="InterPro" id="IPR016187">
    <property type="entry name" value="CTDL_fold"/>
</dbReference>
<dbReference type="PROSITE" id="PS50041">
    <property type="entry name" value="C_TYPE_LECTIN_2"/>
    <property type="match status" value="4"/>
</dbReference>
<dbReference type="Proteomes" id="UP001283361">
    <property type="component" value="Unassembled WGS sequence"/>
</dbReference>
<dbReference type="Pfam" id="PF00059">
    <property type="entry name" value="Lectin_C"/>
    <property type="match status" value="4"/>
</dbReference>
<reference evidence="4" key="1">
    <citation type="journal article" date="2023" name="G3 (Bethesda)">
        <title>A reference genome for the long-term kleptoplast-retaining sea slug Elysia crispata morphotype clarki.</title>
        <authorList>
            <person name="Eastman K.E."/>
            <person name="Pendleton A.L."/>
            <person name="Shaikh M.A."/>
            <person name="Suttiyut T."/>
            <person name="Ogas R."/>
            <person name="Tomko P."/>
            <person name="Gavelis G."/>
            <person name="Widhalm J.R."/>
            <person name="Wisecaver J.H."/>
        </authorList>
    </citation>
    <scope>NUCLEOTIDE SEQUENCE</scope>
    <source>
        <strain evidence="4">ECLA1</strain>
    </source>
</reference>
<proteinExistence type="predicted"/>
<keyword evidence="2" id="KW-1133">Transmembrane helix</keyword>
<evidence type="ECO:0000256" key="2">
    <source>
        <dbReference type="SAM" id="Phobius"/>
    </source>
</evidence>
<sequence length="1778" mass="196532">MISIHGSKADVCERWNSGAVYAGDGMCFWYNENKLTYENASSHCQSEPNGNLAELRTEYQRHAAMTFFSATDPRLTFLGATDKAQESVWRWISNYDLAEIPREWWSYGDPNNANENEHCLAMSQLFLVDVPCTISYNSICQKYIGNPCDDVLPGAEYYNGSCFKAVKESLTIDGAQERCETMGAFLAEPFSADMIEFLTLYANMNFRNWMHVMLGLTKTSPENQFRWLSTDYLVTDSNFATSDPFNDNNLPKMIVVMNGSSNWKWYKVKDTYQAKAICQKVIPVYSHSYLATLPAPTLSVTDSTLLSASHTRSQPGWITVEMTSNPGGDPEEINFLGQEGLQYRMAIDTENRSVLLRSTEPLHVTMTLWSHDLTAISSSLLLPVDTSGVPESRMAYSSLRDVSLGIVSKGDSTVQLDVAFSGGNSNGAFSVGEFHYRTWPWFTFSANLNNQLRSFYVDLVTGYSRAPFLHANQSVTVMMSEGKAAGKDDVTFEHILSISQLGKNYVTFPSMPFNSNVKDTFTIVAVHSNTLVKVPHLDVNLGSYDVILQKAGDTLDIELLTGDFRHVTGSKPFYTYARLRGSGGGNPCTVTLLADHLWTDQYTFHMTEPWTSLQNVYVIAVGNNTDMEMIRLEATIDSAIATTSSCQKVTGTNYLGCFFELTLMPAFYRLSRPSGETFAAYMFGSKGQAAACHQLGVDADSSGEYPALPLDVEALLVSIQEDETERCPEQSTVPLSPSRRKRESGFPGDYFYEFATTTADANEELPLCGFTSLDLTPSSEEFQEMLESISKYIKVESQNTSQSRRKKESAPDNRMSSVSVGVFSCSLIFVSLGMIILMDITSIAAALSDFVRGGAELEPILCSYSLPWFDLPGPLALPDVPVAERLCSIRGLILPFCSKRDFKVAGSDHLKARLLTVELIVSGSEADVCEKWTSGAVYAGDGMCFSHNKNKLPLENASSHCQSELNGHLAELRTEYQRQTAMTLVSSPNNTVAWLGASDKAQEAVWRWLSNNDLTEIPQDWWLEGDPNNDHGNAHCLVIFKRTLRDRVCTDVYTSLCQKDIGNPCDDVLPGAEYYNGSCFKAVKESLTIDGAQEHCERMGAFLAEPDSADKKDFLKVFSGMNFDSGMNVMIGLTQSPPDDKFRWLSTDYQLTESSLLEVVVNGALDFLEPVRPRTIVVMAGSSNWNWHEMEDKVNAGAVCQKVIPVYSHSYLATLPAPALSVTDSALFSAGHTHSQPGWITVEVSSNHGGDPEEINFLGQQGLQYRMTIDTANRSVLMRSTEPLHVTMTLWSHDLTAISSSLLLPVDTSGVPVSRMAYPSRGQVSLGIVSNGDSTVQLDMGFSGGDSNAAFNVGEFHYRTWPWLTFVVNLDAQQRSFHVDLITSYSRAPFLHANRPVTVMTSEGKITGTDDVTFEHILSISQIGKNYVTFPSMPFDPKVKDTFTIVAVHSNTLVKVPNLDVNLGSYDVILNKAGDTFDMELLTGNFRYVTGSKPFYMYARLRGTGGGNPCTVTLLADHLWTDQYTVHMTEPWTSLQDVYVIAVGNSTDMEMIRLEATIDPKTTTPPSCQKVAGTSYKGCYFELESIPESYRLSRPSGETFAAYMFGSKGQAAACHQLGVDTSSSEGYPALPFTVETYLMSIEEEETEQCSEQTTVPVSHSRRKRRSDISNDFAATTVDTTGELPVCGFTTLDLTPSSEEFQEMLESISKYIKVDQQNTSQSRRKKESAPDNRMSSVSVGVFSCSLIFVSLGMIILMDITSIAAALSDFARGRTGSEQI</sequence>
<name>A0AAE1ATE0_9GAST</name>
<keyword evidence="2" id="KW-0812">Transmembrane</keyword>
<feature type="domain" description="C-type lectin" evidence="3">
    <location>
        <begin position="1075"/>
        <end position="1201"/>
    </location>
</feature>
<dbReference type="PANTHER" id="PTHR22801:SF63">
    <property type="entry name" value="C-TYPE LECTIN DOMAIN-CONTAINING PROTEIN"/>
    <property type="match status" value="1"/>
</dbReference>
<evidence type="ECO:0000256" key="1">
    <source>
        <dbReference type="ARBA" id="ARBA00023157"/>
    </source>
</evidence>
<evidence type="ECO:0000313" key="5">
    <source>
        <dbReference type="Proteomes" id="UP001283361"/>
    </source>
</evidence>
<keyword evidence="1" id="KW-1015">Disulfide bond</keyword>
<dbReference type="PANTHER" id="PTHR22801">
    <property type="entry name" value="LITHOSTATHINE"/>
    <property type="match status" value="1"/>
</dbReference>
<dbReference type="EMBL" id="JAWDGP010001193">
    <property type="protein sequence ID" value="KAK3793658.1"/>
    <property type="molecule type" value="Genomic_DNA"/>
</dbReference>
<dbReference type="SMART" id="SM00034">
    <property type="entry name" value="CLECT"/>
    <property type="match status" value="4"/>
</dbReference>
<protein>
    <recommendedName>
        <fullName evidence="3">C-type lectin domain-containing protein</fullName>
    </recommendedName>
</protein>
<comment type="caution">
    <text evidence="4">The sequence shown here is derived from an EMBL/GenBank/DDBJ whole genome shotgun (WGS) entry which is preliminary data.</text>
</comment>
<dbReference type="PROSITE" id="PS00615">
    <property type="entry name" value="C_TYPE_LECTIN_1"/>
    <property type="match status" value="1"/>
</dbReference>
<feature type="transmembrane region" description="Helical" evidence="2">
    <location>
        <begin position="1738"/>
        <end position="1765"/>
    </location>
</feature>
<dbReference type="InterPro" id="IPR001304">
    <property type="entry name" value="C-type_lectin-like"/>
</dbReference>
<dbReference type="InterPro" id="IPR050801">
    <property type="entry name" value="Ca-Dep_Lectins_ImmuneDev"/>
</dbReference>
<dbReference type="SUPFAM" id="SSF56436">
    <property type="entry name" value="C-type lectin-like"/>
    <property type="match status" value="4"/>
</dbReference>
<dbReference type="InterPro" id="IPR016186">
    <property type="entry name" value="C-type_lectin-like/link_sf"/>
</dbReference>
<dbReference type="InterPro" id="IPR018378">
    <property type="entry name" value="C-type_lectin_CS"/>
</dbReference>
<dbReference type="Pfam" id="PF17517">
    <property type="entry name" value="IgGFc_binding"/>
    <property type="match status" value="2"/>
</dbReference>
<feature type="domain" description="C-type lectin" evidence="3">
    <location>
        <begin position="23"/>
        <end position="141"/>
    </location>
</feature>
<dbReference type="CDD" id="cd00037">
    <property type="entry name" value="CLECT"/>
    <property type="match status" value="4"/>
</dbReference>
<gene>
    <name evidence="4" type="ORF">RRG08_025165</name>
</gene>
<dbReference type="Gene3D" id="3.10.100.10">
    <property type="entry name" value="Mannose-Binding Protein A, subunit A"/>
    <property type="match status" value="4"/>
</dbReference>
<evidence type="ECO:0000259" key="3">
    <source>
        <dbReference type="PROSITE" id="PS50041"/>
    </source>
</evidence>
<feature type="domain" description="C-type lectin" evidence="3">
    <location>
        <begin position="940"/>
        <end position="1058"/>
    </location>
</feature>
<evidence type="ECO:0000313" key="4">
    <source>
        <dbReference type="EMBL" id="KAK3793658.1"/>
    </source>
</evidence>
<dbReference type="InterPro" id="IPR035234">
    <property type="entry name" value="IgGFc-bd_N"/>
</dbReference>
<keyword evidence="2" id="KW-0472">Membrane</keyword>
<accession>A0AAE1ATE0</accession>
<organism evidence="4 5">
    <name type="scientific">Elysia crispata</name>
    <name type="common">lettuce slug</name>
    <dbReference type="NCBI Taxonomy" id="231223"/>
    <lineage>
        <taxon>Eukaryota</taxon>
        <taxon>Metazoa</taxon>
        <taxon>Spiralia</taxon>
        <taxon>Lophotrochozoa</taxon>
        <taxon>Mollusca</taxon>
        <taxon>Gastropoda</taxon>
        <taxon>Heterobranchia</taxon>
        <taxon>Euthyneura</taxon>
        <taxon>Panpulmonata</taxon>
        <taxon>Sacoglossa</taxon>
        <taxon>Placobranchoidea</taxon>
        <taxon>Plakobranchidae</taxon>
        <taxon>Elysia</taxon>
    </lineage>
</organism>
<feature type="domain" description="C-type lectin" evidence="3">
    <location>
        <begin position="158"/>
        <end position="279"/>
    </location>
</feature>